<evidence type="ECO:0000256" key="9">
    <source>
        <dbReference type="ARBA" id="ARBA00023224"/>
    </source>
</evidence>
<dbReference type="InterPro" id="IPR017452">
    <property type="entry name" value="GPCR_Rhodpsn_7TM"/>
</dbReference>
<feature type="transmembrane region" description="Helical" evidence="10">
    <location>
        <begin position="53"/>
        <end position="75"/>
    </location>
</feature>
<protein>
    <recommendedName>
        <fullName evidence="11">G-protein coupled receptors family 1 profile domain-containing protein</fullName>
    </recommendedName>
</protein>
<feature type="transmembrane region" description="Helical" evidence="10">
    <location>
        <begin position="255"/>
        <end position="273"/>
    </location>
</feature>
<dbReference type="SUPFAM" id="SSF81321">
    <property type="entry name" value="Family A G protein-coupled receptor-like"/>
    <property type="match status" value="1"/>
</dbReference>
<evidence type="ECO:0000256" key="6">
    <source>
        <dbReference type="ARBA" id="ARBA00023136"/>
    </source>
</evidence>
<dbReference type="eggNOG" id="KOG3656">
    <property type="taxonomic scope" value="Eukaryota"/>
</dbReference>
<dbReference type="GO" id="GO:0007186">
    <property type="term" value="P:G protein-coupled receptor signaling pathway"/>
    <property type="evidence" value="ECO:0000318"/>
    <property type="project" value="GO_Central"/>
</dbReference>
<dbReference type="PhylomeDB" id="A7SY91"/>
<proteinExistence type="predicted"/>
<dbReference type="OrthoDB" id="9445642at2759"/>
<reference evidence="12 13" key="1">
    <citation type="journal article" date="2007" name="Science">
        <title>Sea anemone genome reveals ancestral eumetazoan gene repertoire and genomic organization.</title>
        <authorList>
            <person name="Putnam N.H."/>
            <person name="Srivastava M."/>
            <person name="Hellsten U."/>
            <person name="Dirks B."/>
            <person name="Chapman J."/>
            <person name="Salamov A."/>
            <person name="Terry A."/>
            <person name="Shapiro H."/>
            <person name="Lindquist E."/>
            <person name="Kapitonov V.V."/>
            <person name="Jurka J."/>
            <person name="Genikhovich G."/>
            <person name="Grigoriev I.V."/>
            <person name="Lucas S.M."/>
            <person name="Steele R.E."/>
            <person name="Finnerty J.R."/>
            <person name="Technau U."/>
            <person name="Martindale M.Q."/>
            <person name="Rokhsar D.S."/>
        </authorList>
    </citation>
    <scope>NUCLEOTIDE SEQUENCE [LARGE SCALE GENOMIC DNA]</scope>
    <source>
        <strain evidence="13">CH2 X CH6</strain>
    </source>
</reference>
<keyword evidence="2" id="KW-1003">Cell membrane</keyword>
<keyword evidence="3 10" id="KW-0812">Transmembrane</keyword>
<evidence type="ECO:0000256" key="1">
    <source>
        <dbReference type="ARBA" id="ARBA00004651"/>
    </source>
</evidence>
<dbReference type="Gene3D" id="1.20.1070.10">
    <property type="entry name" value="Rhodopsin 7-helix transmembrane proteins"/>
    <property type="match status" value="1"/>
</dbReference>
<keyword evidence="4 10" id="KW-1133">Transmembrane helix</keyword>
<keyword evidence="5" id="KW-0297">G-protein coupled receptor</keyword>
<evidence type="ECO:0000256" key="10">
    <source>
        <dbReference type="SAM" id="Phobius"/>
    </source>
</evidence>
<dbReference type="Proteomes" id="UP000001593">
    <property type="component" value="Unassembled WGS sequence"/>
</dbReference>
<evidence type="ECO:0000313" key="12">
    <source>
        <dbReference type="EMBL" id="EDO31326.1"/>
    </source>
</evidence>
<evidence type="ECO:0000256" key="4">
    <source>
        <dbReference type="ARBA" id="ARBA00022989"/>
    </source>
</evidence>
<feature type="transmembrane region" description="Helical" evidence="10">
    <location>
        <begin position="130"/>
        <end position="153"/>
    </location>
</feature>
<dbReference type="AlphaFoldDB" id="A7SY91"/>
<evidence type="ECO:0000256" key="2">
    <source>
        <dbReference type="ARBA" id="ARBA00022475"/>
    </source>
</evidence>
<dbReference type="PANTHER" id="PTHR24246">
    <property type="entry name" value="OLFACTORY RECEPTOR AND ADENOSINE RECEPTOR"/>
    <property type="match status" value="1"/>
</dbReference>
<gene>
    <name evidence="12" type="ORF">NEMVEDRAFT_v1g219411</name>
</gene>
<keyword evidence="7" id="KW-0675">Receptor</keyword>
<dbReference type="GO" id="GO:0001609">
    <property type="term" value="F:G protein-coupled adenosine receptor activity"/>
    <property type="evidence" value="ECO:0000318"/>
    <property type="project" value="GO_Central"/>
</dbReference>
<dbReference type="GO" id="GO:0005886">
    <property type="term" value="C:plasma membrane"/>
    <property type="evidence" value="ECO:0000318"/>
    <property type="project" value="GO_Central"/>
</dbReference>
<dbReference type="InParanoid" id="A7SY91"/>
<keyword evidence="8" id="KW-0325">Glycoprotein</keyword>
<dbReference type="PRINTS" id="PR00237">
    <property type="entry name" value="GPCRRHODOPSN"/>
</dbReference>
<comment type="subcellular location">
    <subcellularLocation>
        <location evidence="1">Cell membrane</location>
        <topology evidence="1">Multi-pass membrane protein</topology>
    </subcellularLocation>
</comment>
<dbReference type="PANTHER" id="PTHR24246:SF27">
    <property type="entry name" value="ADENOSINE RECEPTOR, ISOFORM A"/>
    <property type="match status" value="1"/>
</dbReference>
<dbReference type="HOGENOM" id="CLU_009579_11_5_1"/>
<dbReference type="KEGG" id="nve:5502222"/>
<dbReference type="SMART" id="SM01381">
    <property type="entry name" value="7TM_GPCR_Srsx"/>
    <property type="match status" value="1"/>
</dbReference>
<dbReference type="Pfam" id="PF00001">
    <property type="entry name" value="7tm_1"/>
    <property type="match status" value="1"/>
</dbReference>
<dbReference type="PROSITE" id="PS50262">
    <property type="entry name" value="G_PROTEIN_RECEP_F1_2"/>
    <property type="match status" value="1"/>
</dbReference>
<accession>A7SY91</accession>
<dbReference type="OMA" id="INAASYW"/>
<dbReference type="CDD" id="cd00637">
    <property type="entry name" value="7tm_classA_rhodopsin-like"/>
    <property type="match status" value="1"/>
</dbReference>
<keyword evidence="9" id="KW-0807">Transducer</keyword>
<evidence type="ECO:0000256" key="5">
    <source>
        <dbReference type="ARBA" id="ARBA00023040"/>
    </source>
</evidence>
<evidence type="ECO:0000259" key="11">
    <source>
        <dbReference type="PROSITE" id="PS50262"/>
    </source>
</evidence>
<dbReference type="InterPro" id="IPR000276">
    <property type="entry name" value="GPCR_Rhodpsn"/>
</dbReference>
<evidence type="ECO:0000256" key="3">
    <source>
        <dbReference type="ARBA" id="ARBA00022692"/>
    </source>
</evidence>
<feature type="transmembrane region" description="Helical" evidence="10">
    <location>
        <begin position="217"/>
        <end position="240"/>
    </location>
</feature>
<keyword evidence="13" id="KW-1185">Reference proteome</keyword>
<keyword evidence="6 10" id="KW-0472">Membrane</keyword>
<dbReference type="EMBL" id="DS469914">
    <property type="protein sequence ID" value="EDO31326.1"/>
    <property type="molecule type" value="Genomic_DNA"/>
</dbReference>
<evidence type="ECO:0000313" key="13">
    <source>
        <dbReference type="Proteomes" id="UP000001593"/>
    </source>
</evidence>
<sequence>MSYYMFYDGYFLTASLPLAILFIVFGLFTVVGNIMVCAVFIRDPGRNLRRISNYFVVNLALADILVGVTVEPINAASYWLNRNDILFAYYIFAVLSCVCSIVNICALMVDRYIAVSRAFRYRTIVTSFRVRISLVAIWAFALHFALLPIIGWRSASYQVYLYALGVLSPTLVMLLSFYGLRRILKKQVEDLKSLSNATETAYTRRGVEREKRVSTTVFIMLVVFLISWFPFVIVDFLLVFGSTSQDPRVRLARDITLSLGFFSSGINPVLYAWRIPDFRRGLMLLFGCKRFRRVHNTGNSDTDQTQFSVGRTRFITVKNFSGNSGDSSVRCIGFSNVK</sequence>
<feature type="transmembrane region" description="Helical" evidence="10">
    <location>
        <begin position="20"/>
        <end position="41"/>
    </location>
</feature>
<feature type="domain" description="G-protein coupled receptors family 1 profile" evidence="11">
    <location>
        <begin position="32"/>
        <end position="271"/>
    </location>
</feature>
<name>A7SY91_NEMVE</name>
<evidence type="ECO:0000256" key="7">
    <source>
        <dbReference type="ARBA" id="ARBA00023170"/>
    </source>
</evidence>
<evidence type="ECO:0000256" key="8">
    <source>
        <dbReference type="ARBA" id="ARBA00023180"/>
    </source>
</evidence>
<feature type="transmembrane region" description="Helical" evidence="10">
    <location>
        <begin position="159"/>
        <end position="180"/>
    </location>
</feature>
<organism evidence="12 13">
    <name type="scientific">Nematostella vectensis</name>
    <name type="common">Starlet sea anemone</name>
    <dbReference type="NCBI Taxonomy" id="45351"/>
    <lineage>
        <taxon>Eukaryota</taxon>
        <taxon>Metazoa</taxon>
        <taxon>Cnidaria</taxon>
        <taxon>Anthozoa</taxon>
        <taxon>Hexacorallia</taxon>
        <taxon>Actiniaria</taxon>
        <taxon>Edwardsiidae</taxon>
        <taxon>Nematostella</taxon>
    </lineage>
</organism>
<dbReference type="STRING" id="45351.A7SY91"/>
<feature type="transmembrane region" description="Helical" evidence="10">
    <location>
        <begin position="87"/>
        <end position="109"/>
    </location>
</feature>